<keyword evidence="5 9" id="KW-0093">Biotin biosynthesis</keyword>
<gene>
    <name evidence="9 10" type="primary">bioD</name>
    <name evidence="10" type="ORF">H3L94_00660</name>
</gene>
<keyword evidence="2 9" id="KW-0436">Ligase</keyword>
<organism evidence="10 11">
    <name type="scientific">Neisseria shayeganii</name>
    <dbReference type="NCBI Taxonomy" id="607712"/>
    <lineage>
        <taxon>Bacteria</taxon>
        <taxon>Pseudomonadati</taxon>
        <taxon>Pseudomonadota</taxon>
        <taxon>Betaproteobacteria</taxon>
        <taxon>Neisseriales</taxon>
        <taxon>Neisseriaceae</taxon>
        <taxon>Neisseria</taxon>
    </lineage>
</organism>
<comment type="subunit">
    <text evidence="9">Homodimer.</text>
</comment>
<dbReference type="Proteomes" id="UP000514752">
    <property type="component" value="Chromosome"/>
</dbReference>
<dbReference type="SUPFAM" id="SSF52540">
    <property type="entry name" value="P-loop containing nucleoside triphosphate hydrolases"/>
    <property type="match status" value="1"/>
</dbReference>
<name>A0A7D7NBH8_9NEIS</name>
<feature type="binding site" evidence="9">
    <location>
        <position position="53"/>
    </location>
    <ligand>
        <name>ATP</name>
        <dbReference type="ChEBI" id="CHEBI:30616"/>
    </ligand>
</feature>
<dbReference type="PIRSF" id="PIRSF006755">
    <property type="entry name" value="DTB_synth"/>
    <property type="match status" value="1"/>
</dbReference>
<dbReference type="GO" id="GO:0004141">
    <property type="term" value="F:dethiobiotin synthase activity"/>
    <property type="evidence" value="ECO:0007669"/>
    <property type="project" value="UniProtKB-UniRule"/>
</dbReference>
<evidence type="ECO:0000313" key="10">
    <source>
        <dbReference type="EMBL" id="QMT40615.1"/>
    </source>
</evidence>
<dbReference type="GO" id="GO:0005829">
    <property type="term" value="C:cytosol"/>
    <property type="evidence" value="ECO:0007669"/>
    <property type="project" value="TreeGrafter"/>
</dbReference>
<feature type="binding site" evidence="9">
    <location>
        <position position="53"/>
    </location>
    <ligand>
        <name>Mg(2+)</name>
        <dbReference type="ChEBI" id="CHEBI:18420"/>
    </ligand>
</feature>
<keyword evidence="7 9" id="KW-0460">Magnesium</keyword>
<dbReference type="Pfam" id="PF13500">
    <property type="entry name" value="AAA_26"/>
    <property type="match status" value="1"/>
</dbReference>
<keyword evidence="6 9" id="KW-0067">ATP-binding</keyword>
<comment type="cofactor">
    <cofactor evidence="9">
        <name>Mg(2+)</name>
        <dbReference type="ChEBI" id="CHEBI:18420"/>
    </cofactor>
</comment>
<evidence type="ECO:0000256" key="5">
    <source>
        <dbReference type="ARBA" id="ARBA00022756"/>
    </source>
</evidence>
<evidence type="ECO:0000256" key="9">
    <source>
        <dbReference type="HAMAP-Rule" id="MF_00336"/>
    </source>
</evidence>
<dbReference type="UniPathway" id="UPA00078">
    <property type="reaction ID" value="UER00161"/>
</dbReference>
<dbReference type="EMBL" id="CP059567">
    <property type="protein sequence ID" value="QMT40615.1"/>
    <property type="molecule type" value="Genomic_DNA"/>
</dbReference>
<dbReference type="InterPro" id="IPR027417">
    <property type="entry name" value="P-loop_NTPase"/>
</dbReference>
<comment type="pathway">
    <text evidence="9">Cofactor biosynthesis; biotin biosynthesis; biotin from 7,8-diaminononanoate: step 1/2.</text>
</comment>
<keyword evidence="3 9" id="KW-0479">Metal-binding</keyword>
<dbReference type="CDD" id="cd03109">
    <property type="entry name" value="DTBS"/>
    <property type="match status" value="1"/>
</dbReference>
<evidence type="ECO:0000256" key="7">
    <source>
        <dbReference type="ARBA" id="ARBA00022842"/>
    </source>
</evidence>
<keyword evidence="4 9" id="KW-0547">Nucleotide-binding</keyword>
<evidence type="ECO:0000256" key="4">
    <source>
        <dbReference type="ARBA" id="ARBA00022741"/>
    </source>
</evidence>
<dbReference type="KEGG" id="nsg:H3L94_00660"/>
<evidence type="ECO:0000256" key="2">
    <source>
        <dbReference type="ARBA" id="ARBA00022598"/>
    </source>
</evidence>
<evidence type="ECO:0000256" key="6">
    <source>
        <dbReference type="ARBA" id="ARBA00022840"/>
    </source>
</evidence>
<dbReference type="GO" id="GO:0042803">
    <property type="term" value="F:protein homodimerization activity"/>
    <property type="evidence" value="ECO:0007669"/>
    <property type="project" value="UniProtKB-ARBA"/>
</dbReference>
<dbReference type="InterPro" id="IPR004472">
    <property type="entry name" value="DTB_synth_BioD"/>
</dbReference>
<dbReference type="Gene3D" id="3.40.50.300">
    <property type="entry name" value="P-loop containing nucleotide triphosphate hydrolases"/>
    <property type="match status" value="1"/>
</dbReference>
<comment type="catalytic activity">
    <reaction evidence="8">
        <text>(7R,8S)-8-amino-7-(carboxyamino)nonanoate + ATP = (4R,5S)-dethiobiotin + ADP + phosphate + H(+)</text>
        <dbReference type="Rhea" id="RHEA:63684"/>
        <dbReference type="ChEBI" id="CHEBI:15378"/>
        <dbReference type="ChEBI" id="CHEBI:30616"/>
        <dbReference type="ChEBI" id="CHEBI:43474"/>
        <dbReference type="ChEBI" id="CHEBI:149470"/>
        <dbReference type="ChEBI" id="CHEBI:149473"/>
        <dbReference type="ChEBI" id="CHEBI:456216"/>
    </reaction>
</comment>
<reference evidence="10 11" key="1">
    <citation type="submission" date="2020-07" db="EMBL/GenBank/DDBJ databases">
        <title>Genomic diversity of species in the Neisseriaceae family.</title>
        <authorList>
            <person name="Vincent A.T."/>
            <person name="Bernet E."/>
            <person name="Veyrier F.J."/>
        </authorList>
    </citation>
    <scope>NUCLEOTIDE SEQUENCE [LARGE SCALE GENOMIC DNA]</scope>
    <source>
        <strain evidence="10 11">DSM 22244</strain>
    </source>
</reference>
<feature type="active site" evidence="9">
    <location>
        <position position="41"/>
    </location>
</feature>
<protein>
    <recommendedName>
        <fullName evidence="9">ATP-dependent dethiobiotin synthetase BioD</fullName>
        <ecNumber evidence="9">6.3.3.3</ecNumber>
    </recommendedName>
    <alternativeName>
        <fullName evidence="9">DTB synthetase</fullName>
        <shortName evidence="9">DTBS</shortName>
    </alternativeName>
    <alternativeName>
        <fullName evidence="9">Dethiobiotin synthase</fullName>
    </alternativeName>
</protein>
<comment type="subcellular location">
    <subcellularLocation>
        <location evidence="9">Cytoplasm</location>
    </subcellularLocation>
</comment>
<dbReference type="FunFam" id="3.40.50.300:FF:000292">
    <property type="entry name" value="ATP-dependent dethiobiotin synthetase BioD"/>
    <property type="match status" value="1"/>
</dbReference>
<evidence type="ECO:0000256" key="3">
    <source>
        <dbReference type="ARBA" id="ARBA00022723"/>
    </source>
</evidence>
<feature type="binding site" evidence="9">
    <location>
        <position position="206"/>
    </location>
    <ligand>
        <name>ATP</name>
        <dbReference type="ChEBI" id="CHEBI:30616"/>
    </ligand>
</feature>
<evidence type="ECO:0000313" key="11">
    <source>
        <dbReference type="Proteomes" id="UP000514752"/>
    </source>
</evidence>
<dbReference type="GO" id="GO:0009102">
    <property type="term" value="P:biotin biosynthetic process"/>
    <property type="evidence" value="ECO:0007669"/>
    <property type="project" value="UniProtKB-UniRule"/>
</dbReference>
<keyword evidence="1 9" id="KW-0963">Cytoplasm</keyword>
<evidence type="ECO:0000256" key="8">
    <source>
        <dbReference type="ARBA" id="ARBA00047386"/>
    </source>
</evidence>
<evidence type="ECO:0000256" key="1">
    <source>
        <dbReference type="ARBA" id="ARBA00022490"/>
    </source>
</evidence>
<dbReference type="AlphaFoldDB" id="A0A7D7NBH8"/>
<feature type="binding site" evidence="9">
    <location>
        <begin position="118"/>
        <end position="121"/>
    </location>
    <ligand>
        <name>ATP</name>
        <dbReference type="ChEBI" id="CHEBI:30616"/>
    </ligand>
</feature>
<feature type="binding site" evidence="9">
    <location>
        <position position="20"/>
    </location>
    <ligand>
        <name>Mg(2+)</name>
        <dbReference type="ChEBI" id="CHEBI:18420"/>
    </ligand>
</feature>
<comment type="catalytic activity">
    <reaction evidence="9">
        <text>(7R,8S)-7,8-diammoniononanoate + CO2 + ATP = (4R,5S)-dethiobiotin + ADP + phosphate + 3 H(+)</text>
        <dbReference type="Rhea" id="RHEA:15805"/>
        <dbReference type="ChEBI" id="CHEBI:15378"/>
        <dbReference type="ChEBI" id="CHEBI:16526"/>
        <dbReference type="ChEBI" id="CHEBI:30616"/>
        <dbReference type="ChEBI" id="CHEBI:43474"/>
        <dbReference type="ChEBI" id="CHEBI:149469"/>
        <dbReference type="ChEBI" id="CHEBI:149473"/>
        <dbReference type="ChEBI" id="CHEBI:456216"/>
        <dbReference type="EC" id="6.3.3.3"/>
    </reaction>
</comment>
<dbReference type="NCBIfam" id="TIGR00347">
    <property type="entry name" value="bioD"/>
    <property type="match status" value="1"/>
</dbReference>
<dbReference type="PANTHER" id="PTHR43210:SF2">
    <property type="entry name" value="ATP-DEPENDENT DETHIOBIOTIN SYNTHETASE BIOD 2"/>
    <property type="match status" value="1"/>
</dbReference>
<dbReference type="PANTHER" id="PTHR43210">
    <property type="entry name" value="DETHIOBIOTIN SYNTHETASE"/>
    <property type="match status" value="1"/>
</dbReference>
<feature type="binding site" evidence="9">
    <location>
        <position position="118"/>
    </location>
    <ligand>
        <name>Mg(2+)</name>
        <dbReference type="ChEBI" id="CHEBI:18420"/>
    </ligand>
</feature>
<accession>A0A7D7NBH8</accession>
<sequence>MKHLHGTYFIGGIDTDAGKTVATGYLAARIAQAGGRVITHKPVQTGCTDLADDILRHRAIMGCGLLVEDRDKLTMPQMFPYPCSPHLAAELAGRAIDFAAIDHSLAVLQQRYDTVLVEGAGGLLVPLREDYLQIDWVREKQWPVILVSSGKLGSINHTLLSLEALRHRGIPLAGVAYNPFFRSQDETIHQNTHAYLQGYLKRHFPQAAWWDIPCLPER</sequence>
<dbReference type="GO" id="GO:0005524">
    <property type="term" value="F:ATP binding"/>
    <property type="evidence" value="ECO:0007669"/>
    <property type="project" value="UniProtKB-UniRule"/>
</dbReference>
<feature type="binding site" evidence="9">
    <location>
        <begin position="16"/>
        <end position="21"/>
    </location>
    <ligand>
        <name>ATP</name>
        <dbReference type="ChEBI" id="CHEBI:30616"/>
    </ligand>
</feature>
<dbReference type="GO" id="GO:0000287">
    <property type="term" value="F:magnesium ion binding"/>
    <property type="evidence" value="ECO:0007669"/>
    <property type="project" value="UniProtKB-UniRule"/>
</dbReference>
<comment type="caution">
    <text evidence="9">Lacks conserved residue(s) required for the propagation of feature annotation.</text>
</comment>
<comment type="function">
    <text evidence="9">Catalyzes a mechanistically unusual reaction, the ATP-dependent insertion of CO2 between the N7 and N8 nitrogen atoms of 7,8-diaminopelargonic acid (DAPA, also called 7,8-diammoniononanoate) to form a ureido ring.</text>
</comment>
<dbReference type="HAMAP" id="MF_00336">
    <property type="entry name" value="BioD"/>
    <property type="match status" value="1"/>
</dbReference>
<comment type="similarity">
    <text evidence="9">Belongs to the dethiobiotin synthetase family.</text>
</comment>
<dbReference type="EC" id="6.3.3.3" evidence="9"/>
<proteinExistence type="inferred from homology"/>
<feature type="binding site" evidence="9">
    <location>
        <position position="45"/>
    </location>
    <ligand>
        <name>substrate</name>
    </ligand>
</feature>